<evidence type="ECO:0000313" key="1">
    <source>
        <dbReference type="EMBL" id="KRR09576.1"/>
    </source>
</evidence>
<accession>A0A0R3LP12</accession>
<gene>
    <name evidence="1" type="ORF">CQ12_13905</name>
</gene>
<evidence type="ECO:0000313" key="2">
    <source>
        <dbReference type="Proteomes" id="UP000050863"/>
    </source>
</evidence>
<name>A0A0R3LP12_9BRAD</name>
<comment type="caution">
    <text evidence="1">The sequence shown here is derived from an EMBL/GenBank/DDBJ whole genome shotgun (WGS) entry which is preliminary data.</text>
</comment>
<dbReference type="EMBL" id="LLXZ01000071">
    <property type="protein sequence ID" value="KRR09576.1"/>
    <property type="molecule type" value="Genomic_DNA"/>
</dbReference>
<protein>
    <submittedName>
        <fullName evidence="1">Uncharacterized protein</fullName>
    </submittedName>
</protein>
<proteinExistence type="predicted"/>
<dbReference type="STRING" id="280332.CQ12_13905"/>
<reference evidence="1 2" key="1">
    <citation type="submission" date="2014-03" db="EMBL/GenBank/DDBJ databases">
        <title>Bradyrhizobium valentinum sp. nov., isolated from effective nodules of Lupinus mariae-josephae, a lupine endemic of basic-lime soils in Eastern Spain.</title>
        <authorList>
            <person name="Duran D."/>
            <person name="Rey L."/>
            <person name="Navarro A."/>
            <person name="Busquets A."/>
            <person name="Imperial J."/>
            <person name="Ruiz-Argueso T."/>
        </authorList>
    </citation>
    <scope>NUCLEOTIDE SEQUENCE [LARGE SCALE GENOMIC DNA]</scope>
    <source>
        <strain evidence="1 2">PAC68</strain>
    </source>
</reference>
<dbReference type="RefSeq" id="WP_057835441.1">
    <property type="nucleotide sequence ID" value="NZ_LLXZ01000071.1"/>
</dbReference>
<sequence length="218" mass="25003">MDWSTLQEAAAIVRAAGAENPAETITRAVSAAQLVLGAFPTPGRTPPVIRIRVILPQRKLDTKMMDWLHAPVLDFEKSEILCRGFALESWEYFHPRNHPARIAIWRADLIRRWPPINHGKSTGLDPLAAPRGGRQRTGAPEQYDWDEIEQFIRREFSKRGDFTRRENRVEGWRSQNDLIGLIKDHLEGLNEPIPGETRFKEKVGEMLQKLRSELATDH</sequence>
<dbReference type="AlphaFoldDB" id="A0A0R3LP12"/>
<dbReference type="Proteomes" id="UP000050863">
    <property type="component" value="Unassembled WGS sequence"/>
</dbReference>
<organism evidence="1 2">
    <name type="scientific">Bradyrhizobium jicamae</name>
    <dbReference type="NCBI Taxonomy" id="280332"/>
    <lineage>
        <taxon>Bacteria</taxon>
        <taxon>Pseudomonadati</taxon>
        <taxon>Pseudomonadota</taxon>
        <taxon>Alphaproteobacteria</taxon>
        <taxon>Hyphomicrobiales</taxon>
        <taxon>Nitrobacteraceae</taxon>
        <taxon>Bradyrhizobium</taxon>
    </lineage>
</organism>
<keyword evidence="2" id="KW-1185">Reference proteome</keyword>